<evidence type="ECO:0000256" key="1">
    <source>
        <dbReference type="SAM" id="MobiDB-lite"/>
    </source>
</evidence>
<accession>A0A4Y2DAW4</accession>
<reference evidence="2 3" key="1">
    <citation type="journal article" date="2019" name="Sci. Rep.">
        <title>Orb-weaving spider Araneus ventricosus genome elucidates the spidroin gene catalogue.</title>
        <authorList>
            <person name="Kono N."/>
            <person name="Nakamura H."/>
            <person name="Ohtoshi R."/>
            <person name="Moran D.A.P."/>
            <person name="Shinohara A."/>
            <person name="Yoshida Y."/>
            <person name="Fujiwara M."/>
            <person name="Mori M."/>
            <person name="Tomita M."/>
            <person name="Arakawa K."/>
        </authorList>
    </citation>
    <scope>NUCLEOTIDE SEQUENCE [LARGE SCALE GENOMIC DNA]</scope>
</reference>
<feature type="compositionally biased region" description="Polar residues" evidence="1">
    <location>
        <begin position="198"/>
        <end position="210"/>
    </location>
</feature>
<evidence type="ECO:0000313" key="2">
    <source>
        <dbReference type="EMBL" id="GBM13247.1"/>
    </source>
</evidence>
<dbReference type="AlphaFoldDB" id="A0A4Y2DAW4"/>
<proteinExistence type="predicted"/>
<evidence type="ECO:0000313" key="3">
    <source>
        <dbReference type="Proteomes" id="UP000499080"/>
    </source>
</evidence>
<protein>
    <submittedName>
        <fullName evidence="2">Uncharacterized protein</fullName>
    </submittedName>
</protein>
<dbReference type="Proteomes" id="UP000499080">
    <property type="component" value="Unassembled WGS sequence"/>
</dbReference>
<comment type="caution">
    <text evidence="2">The sequence shown here is derived from an EMBL/GenBank/DDBJ whole genome shotgun (WGS) entry which is preliminary data.</text>
</comment>
<dbReference type="EMBL" id="BGPR01000324">
    <property type="protein sequence ID" value="GBM13247.1"/>
    <property type="molecule type" value="Genomic_DNA"/>
</dbReference>
<name>A0A4Y2DAW4_ARAVE</name>
<sequence length="220" mass="23736">MHGRIWVPNDDISPLATLAKRANDDISPLATLAKSANDDISPLATLAKRANDDISPLATLAKRANDDISPLATLAKGANDDISLRMRWPLTIHIAKEIHLKFPAKPYRSSLLTSAPGALRTGANTAPASVLPQCNLPIAGVESADEDALGYFGDRLRHSEMWSDDEEPAHVSKLPRLTSGRTFGHDGFSAHRTRVHGGSSTESNYKSATLRSRGRDQVTL</sequence>
<feature type="region of interest" description="Disordered" evidence="1">
    <location>
        <begin position="182"/>
        <end position="220"/>
    </location>
</feature>
<keyword evidence="3" id="KW-1185">Reference proteome</keyword>
<organism evidence="2 3">
    <name type="scientific">Araneus ventricosus</name>
    <name type="common">Orbweaver spider</name>
    <name type="synonym">Epeira ventricosa</name>
    <dbReference type="NCBI Taxonomy" id="182803"/>
    <lineage>
        <taxon>Eukaryota</taxon>
        <taxon>Metazoa</taxon>
        <taxon>Ecdysozoa</taxon>
        <taxon>Arthropoda</taxon>
        <taxon>Chelicerata</taxon>
        <taxon>Arachnida</taxon>
        <taxon>Araneae</taxon>
        <taxon>Araneomorphae</taxon>
        <taxon>Entelegynae</taxon>
        <taxon>Araneoidea</taxon>
        <taxon>Araneidae</taxon>
        <taxon>Araneus</taxon>
    </lineage>
</organism>
<gene>
    <name evidence="2" type="ORF">AVEN_214948_1</name>
</gene>